<proteinExistence type="predicted"/>
<gene>
    <name evidence="1" type="ORF">P8627_11450</name>
</gene>
<sequence>MRTLMLIAMLGLAGCGTLGSLSSGDSGPFRGGFRGASNEVDGVRFRTRVSATSEDARSFATATRSAGRSLSGALEAGRVRAVEYCITRFGGSDIDWALGPDRPVEEVALDESGALVLTGRCITR</sequence>
<evidence type="ECO:0000313" key="1">
    <source>
        <dbReference type="EMBL" id="WGH77653.1"/>
    </source>
</evidence>
<evidence type="ECO:0000313" key="2">
    <source>
        <dbReference type="Proteomes" id="UP001243420"/>
    </source>
</evidence>
<evidence type="ECO:0008006" key="3">
    <source>
        <dbReference type="Google" id="ProtNLM"/>
    </source>
</evidence>
<dbReference type="Proteomes" id="UP001243420">
    <property type="component" value="Chromosome"/>
</dbReference>
<reference evidence="1 2" key="1">
    <citation type="submission" date="2023-04" db="EMBL/GenBank/DDBJ databases">
        <title>Jannaschia ovalis sp. nov., a marine bacterium isolated from sea tidal flat.</title>
        <authorList>
            <person name="Kwon D.Y."/>
            <person name="Kim J.-J."/>
        </authorList>
    </citation>
    <scope>NUCLEOTIDE SEQUENCE [LARGE SCALE GENOMIC DNA]</scope>
    <source>
        <strain evidence="1 2">GRR-S6-38</strain>
    </source>
</reference>
<name>A0ABY8LBU3_9RHOB</name>
<organism evidence="1 2">
    <name type="scientific">Jannaschia ovalis</name>
    <dbReference type="NCBI Taxonomy" id="3038773"/>
    <lineage>
        <taxon>Bacteria</taxon>
        <taxon>Pseudomonadati</taxon>
        <taxon>Pseudomonadota</taxon>
        <taxon>Alphaproteobacteria</taxon>
        <taxon>Rhodobacterales</taxon>
        <taxon>Roseobacteraceae</taxon>
        <taxon>Jannaschia</taxon>
    </lineage>
</organism>
<dbReference type="RefSeq" id="WP_279964237.1">
    <property type="nucleotide sequence ID" value="NZ_CP122537.1"/>
</dbReference>
<protein>
    <recommendedName>
        <fullName evidence="3">Lipoprotein</fullName>
    </recommendedName>
</protein>
<keyword evidence="2" id="KW-1185">Reference proteome</keyword>
<accession>A0ABY8LBU3</accession>
<dbReference type="EMBL" id="CP122537">
    <property type="protein sequence ID" value="WGH77653.1"/>
    <property type="molecule type" value="Genomic_DNA"/>
</dbReference>
<dbReference type="PROSITE" id="PS51257">
    <property type="entry name" value="PROKAR_LIPOPROTEIN"/>
    <property type="match status" value="1"/>
</dbReference>